<feature type="domain" description="TNase-like" evidence="15">
    <location>
        <begin position="77"/>
        <end position="237"/>
    </location>
</feature>
<dbReference type="STRING" id="857342.A0A2T3B849"/>
<accession>A0A2T3B849</accession>
<dbReference type="GO" id="GO:0016787">
    <property type="term" value="F:hydrolase activity"/>
    <property type="evidence" value="ECO:0007669"/>
    <property type="project" value="UniProtKB-KW"/>
</dbReference>
<dbReference type="PANTHER" id="PTHR12302">
    <property type="entry name" value="EBNA2 BINDING PROTEIN P100"/>
    <property type="match status" value="1"/>
</dbReference>
<keyword evidence="10" id="KW-0378">Hydrolase</keyword>
<evidence type="ECO:0000259" key="15">
    <source>
        <dbReference type="PROSITE" id="PS50830"/>
    </source>
</evidence>
<dbReference type="PANTHER" id="PTHR12302:SF3">
    <property type="entry name" value="SERINE_THREONINE-PROTEIN KINASE 31"/>
    <property type="match status" value="1"/>
</dbReference>
<keyword evidence="9" id="KW-0255">Endonuclease</keyword>
<keyword evidence="12" id="KW-1133">Transmembrane helix</keyword>
<evidence type="ECO:0000256" key="10">
    <source>
        <dbReference type="ARBA" id="ARBA00022801"/>
    </source>
</evidence>
<reference evidence="16 17" key="1">
    <citation type="journal article" date="2018" name="New Phytol.">
        <title>Comparative genomics and transcriptomics depict ericoid mycorrhizal fungi as versatile saprotrophs and plant mutualists.</title>
        <authorList>
            <person name="Martino E."/>
            <person name="Morin E."/>
            <person name="Grelet G.A."/>
            <person name="Kuo A."/>
            <person name="Kohler A."/>
            <person name="Daghino S."/>
            <person name="Barry K.W."/>
            <person name="Cichocki N."/>
            <person name="Clum A."/>
            <person name="Dockter R.B."/>
            <person name="Hainaut M."/>
            <person name="Kuo R.C."/>
            <person name="LaButti K."/>
            <person name="Lindahl B.D."/>
            <person name="Lindquist E.A."/>
            <person name="Lipzen A."/>
            <person name="Khouja H.R."/>
            <person name="Magnuson J."/>
            <person name="Murat C."/>
            <person name="Ohm R.A."/>
            <person name="Singer S.W."/>
            <person name="Spatafora J.W."/>
            <person name="Wang M."/>
            <person name="Veneault-Fourrey C."/>
            <person name="Henrissat B."/>
            <person name="Grigoriev I.V."/>
            <person name="Martin F.M."/>
            <person name="Perotto S."/>
        </authorList>
    </citation>
    <scope>NUCLEOTIDE SEQUENCE [LARGE SCALE GENOMIC DNA]</scope>
    <source>
        <strain evidence="16 17">ATCC 22711</strain>
    </source>
</reference>
<dbReference type="InParanoid" id="A0A2T3B849"/>
<comment type="similarity">
    <text evidence="3">Belongs to the LCL3 family.</text>
</comment>
<comment type="subcellular location">
    <subcellularLocation>
        <location evidence="1">Membrane</location>
        <topology evidence="1">Single-pass membrane protein</topology>
    </subcellularLocation>
    <subcellularLocation>
        <location evidence="2">Mitochondrion</location>
    </subcellularLocation>
</comment>
<dbReference type="EMBL" id="KZ679008">
    <property type="protein sequence ID" value="PSS23007.1"/>
    <property type="molecule type" value="Genomic_DNA"/>
</dbReference>
<keyword evidence="7" id="KW-0540">Nuclease</keyword>
<organism evidence="16 17">
    <name type="scientific">Amorphotheca resinae ATCC 22711</name>
    <dbReference type="NCBI Taxonomy" id="857342"/>
    <lineage>
        <taxon>Eukaryota</taxon>
        <taxon>Fungi</taxon>
        <taxon>Dikarya</taxon>
        <taxon>Ascomycota</taxon>
        <taxon>Pezizomycotina</taxon>
        <taxon>Leotiomycetes</taxon>
        <taxon>Helotiales</taxon>
        <taxon>Amorphothecaceae</taxon>
        <taxon>Amorphotheca</taxon>
    </lineage>
</organism>
<dbReference type="InterPro" id="IPR035437">
    <property type="entry name" value="SNase_OB-fold_sf"/>
</dbReference>
<dbReference type="FunCoup" id="A0A2T3B849">
    <property type="interactions" value="16"/>
</dbReference>
<evidence type="ECO:0000256" key="4">
    <source>
        <dbReference type="ARBA" id="ARBA00013404"/>
    </source>
</evidence>
<dbReference type="PROSITE" id="PS50830">
    <property type="entry name" value="TNASE_3"/>
    <property type="match status" value="1"/>
</dbReference>
<evidence type="ECO:0000256" key="12">
    <source>
        <dbReference type="ARBA" id="ARBA00022989"/>
    </source>
</evidence>
<dbReference type="SMART" id="SM00318">
    <property type="entry name" value="SNc"/>
    <property type="match status" value="1"/>
</dbReference>
<evidence type="ECO:0000256" key="11">
    <source>
        <dbReference type="ARBA" id="ARBA00022837"/>
    </source>
</evidence>
<dbReference type="GO" id="GO:0005739">
    <property type="term" value="C:mitochondrion"/>
    <property type="evidence" value="ECO:0007669"/>
    <property type="project" value="UniProtKB-SubCell"/>
</dbReference>
<dbReference type="InterPro" id="IPR016071">
    <property type="entry name" value="Staphylococal_nuclease_OB-fold"/>
</dbReference>
<keyword evidence="8" id="KW-0479">Metal-binding</keyword>
<proteinExistence type="inferred from homology"/>
<dbReference type="GO" id="GO:0016020">
    <property type="term" value="C:membrane"/>
    <property type="evidence" value="ECO:0007669"/>
    <property type="project" value="UniProtKB-SubCell"/>
</dbReference>
<dbReference type="RefSeq" id="XP_024723053.1">
    <property type="nucleotide sequence ID" value="XM_024863561.1"/>
</dbReference>
<keyword evidence="11" id="KW-0106">Calcium</keyword>
<dbReference type="FunFam" id="2.40.50.90:FF:000029">
    <property type="entry name" value="Probable endonuclease lcl3"/>
    <property type="match status" value="1"/>
</dbReference>
<protein>
    <recommendedName>
        <fullName evidence="4">Probable endonuclease LCL3</fullName>
    </recommendedName>
    <alternativeName>
        <fullName evidence="5">Probable endonuclease lcl3</fullName>
    </alternativeName>
</protein>
<evidence type="ECO:0000256" key="3">
    <source>
        <dbReference type="ARBA" id="ARBA00005435"/>
    </source>
</evidence>
<dbReference type="SUPFAM" id="SSF50199">
    <property type="entry name" value="Staphylococcal nuclease"/>
    <property type="match status" value="1"/>
</dbReference>
<evidence type="ECO:0000256" key="2">
    <source>
        <dbReference type="ARBA" id="ARBA00004173"/>
    </source>
</evidence>
<name>A0A2T3B849_AMORE</name>
<keyword evidence="13" id="KW-0496">Mitochondrion</keyword>
<dbReference type="OrthoDB" id="430293at2759"/>
<dbReference type="GO" id="GO:0004519">
    <property type="term" value="F:endonuclease activity"/>
    <property type="evidence" value="ECO:0007669"/>
    <property type="project" value="UniProtKB-KW"/>
</dbReference>
<dbReference type="Proteomes" id="UP000241818">
    <property type="component" value="Unassembled WGS sequence"/>
</dbReference>
<evidence type="ECO:0000256" key="1">
    <source>
        <dbReference type="ARBA" id="ARBA00004167"/>
    </source>
</evidence>
<evidence type="ECO:0000313" key="16">
    <source>
        <dbReference type="EMBL" id="PSS23007.1"/>
    </source>
</evidence>
<dbReference type="GeneID" id="36571642"/>
<evidence type="ECO:0000313" key="17">
    <source>
        <dbReference type="Proteomes" id="UP000241818"/>
    </source>
</evidence>
<evidence type="ECO:0000256" key="7">
    <source>
        <dbReference type="ARBA" id="ARBA00022722"/>
    </source>
</evidence>
<evidence type="ECO:0000256" key="9">
    <source>
        <dbReference type="ARBA" id="ARBA00022759"/>
    </source>
</evidence>
<dbReference type="Pfam" id="PF00565">
    <property type="entry name" value="SNase"/>
    <property type="match status" value="1"/>
</dbReference>
<keyword evidence="6" id="KW-0812">Transmembrane</keyword>
<evidence type="ECO:0000256" key="8">
    <source>
        <dbReference type="ARBA" id="ARBA00022723"/>
    </source>
</evidence>
<keyword evidence="17" id="KW-1185">Reference proteome</keyword>
<dbReference type="Gene3D" id="2.40.50.90">
    <property type="match status" value="1"/>
</dbReference>
<gene>
    <name evidence="16" type="ORF">M430DRAFT_16946</name>
</gene>
<evidence type="ECO:0000256" key="6">
    <source>
        <dbReference type="ARBA" id="ARBA00022692"/>
    </source>
</evidence>
<dbReference type="AlphaFoldDB" id="A0A2T3B849"/>
<evidence type="ECO:0000256" key="5">
    <source>
        <dbReference type="ARBA" id="ARBA00014651"/>
    </source>
</evidence>
<evidence type="ECO:0000256" key="14">
    <source>
        <dbReference type="ARBA" id="ARBA00023136"/>
    </source>
</evidence>
<dbReference type="GO" id="GO:0046872">
    <property type="term" value="F:metal ion binding"/>
    <property type="evidence" value="ECO:0007669"/>
    <property type="project" value="UniProtKB-KW"/>
</dbReference>
<keyword evidence="14" id="KW-0472">Membrane</keyword>
<evidence type="ECO:0000256" key="13">
    <source>
        <dbReference type="ARBA" id="ARBA00023128"/>
    </source>
</evidence>
<sequence length="259" mass="30028">MRWPPWSKERDSDDKKGQVSWTDSLNATDWSHYTDPRTIIPTLLLTTAILASVRVYRTYLRRIPEAGYIRPGFFRRRSLFGIVTRVGDGDNFHLFHTPGGRLAGWGWMPGRKIPKKKSELKDNTIAIRIAGIDAPEGAHFGKPGQPYAAEALAWLRGYILNRRVRAYIYKRDQYDRVVATVWVRKFGLRKDVGREMLKVGLATVYEAKMGAEFGDFEQKYRRTEKWAKWWKRGIWAGKASDFESPREYKTRIAASNDPK</sequence>